<dbReference type="InterPro" id="IPR001343">
    <property type="entry name" value="Hemolysn_Ca-bd"/>
</dbReference>
<keyword evidence="1" id="KW-0106">Calcium</keyword>
<dbReference type="Proteomes" id="UP000257039">
    <property type="component" value="Unassembled WGS sequence"/>
</dbReference>
<dbReference type="Gene3D" id="2.150.10.10">
    <property type="entry name" value="Serralysin-like metalloprotease, C-terminal"/>
    <property type="match status" value="2"/>
</dbReference>
<organism evidence="2 3">
    <name type="scientific">Zooshikella ganghwensis</name>
    <dbReference type="NCBI Taxonomy" id="202772"/>
    <lineage>
        <taxon>Bacteria</taxon>
        <taxon>Pseudomonadati</taxon>
        <taxon>Pseudomonadota</taxon>
        <taxon>Gammaproteobacteria</taxon>
        <taxon>Oceanospirillales</taxon>
        <taxon>Zooshikellaceae</taxon>
        <taxon>Zooshikella</taxon>
    </lineage>
</organism>
<evidence type="ECO:0000313" key="2">
    <source>
        <dbReference type="EMBL" id="RDH44970.1"/>
    </source>
</evidence>
<dbReference type="RefSeq" id="WP_094788015.1">
    <property type="nucleotide sequence ID" value="NZ_NDXW01000001.1"/>
</dbReference>
<dbReference type="InterPro" id="IPR011049">
    <property type="entry name" value="Serralysin-like_metalloprot_C"/>
</dbReference>
<dbReference type="Pfam" id="PF00353">
    <property type="entry name" value="HemolysinCabind"/>
    <property type="match status" value="2"/>
</dbReference>
<keyword evidence="3" id="KW-1185">Reference proteome</keyword>
<accession>A0A4P9VSI5</accession>
<dbReference type="PROSITE" id="PS00330">
    <property type="entry name" value="HEMOLYSIN_CALCIUM"/>
    <property type="match status" value="2"/>
</dbReference>
<protein>
    <submittedName>
        <fullName evidence="2">Uncharacterized protein</fullName>
    </submittedName>
</protein>
<dbReference type="SUPFAM" id="SSF51120">
    <property type="entry name" value="beta-Roll"/>
    <property type="match status" value="2"/>
</dbReference>
<dbReference type="GO" id="GO:0005509">
    <property type="term" value="F:calcium ion binding"/>
    <property type="evidence" value="ECO:0007669"/>
    <property type="project" value="InterPro"/>
</dbReference>
<dbReference type="InterPro" id="IPR018511">
    <property type="entry name" value="Hemolysin-typ_Ca-bd_CS"/>
</dbReference>
<comment type="caution">
    <text evidence="2">The sequence shown here is derived from an EMBL/GenBank/DDBJ whole genome shotgun (WGS) entry which is preliminary data.</text>
</comment>
<evidence type="ECO:0000256" key="1">
    <source>
        <dbReference type="ARBA" id="ARBA00022837"/>
    </source>
</evidence>
<sequence length="1966" mass="219007">MLLSNNTLFDPKSPQTQDTLQKLAEYRSLHEERWLSFVESRLAANFTESGLSSMYWGMLAFESRATTQLLSGNTTLPFSETLGVIGDGFNVIGQSQMVLAGLAKAGIGIHETKNIQDWLHTLRNNDLLKSNSSLKEVSHLIDRFYRSQRNAHIIDTFGSTLLTAGQLCMILGGPYGIGISALLFTGVGATIGGVGFSQAMAQYMNRTFNLIETPTDTEKNILTREAETDESLRSTLLRRINDLYHFAKDQAPARVWQKIYRQIIKNSELTVEKLFNKLHKQFDKRSDDYRQLYKETLLKIEQSPDDLKLIDHALKLAKSKSTLLDSTTNLQHGLAQWDLFNQISGHLKALHNQQPYQTKPLSLADSVEQLFAFADELGFGHDLERRIVSYLVNDTAVRRKLTVNVSDYVSEISAVKSKLPWNIPNPLSPIIHVIELVRGPKAEPIRPLFRISWGHKKTTVLMFEREKFLHDLQNSERLSPTAQEILYGLFFHKEGISSLFGHDARSAFASALNSLGKRILRSNVLRPIMHGIRNQVELSELLSPILEAESHAKHRLGLTSHELTSAFLAAGKYSIFQAVTFAANHNKLTTLSHLPDHHQQIEFVAKIRALPVGKKKAFANGQKVSHLINKLRNNVNNTANNASQLLELSISDRILAVIQYKNHLAVYDPATAQTWQLPKLSSLKTLLAELGLNRQPWQLNVYQPPQLQQDYVKSLQQLTTTYIPEWETLLLADQRFGSISLGDHKLSRIDVWQLGLTHNNQLISANELASLTNLNLLESRSLSFNAEHIEQLLKQVNGDQADHLLSLTKTLIMSKHESVSLTLSGNEAAQQRLNTQLNAIQQLDKASTQLNVINDQLSNTLKHLHTIEQHSKTFYAPQQHGKHKLQRLTSHLSRINLGLQLSRLPGGLYQTVTAAHQGDTYNASREGIAVSMDTLDVTMDVLANSRRIHSLSSIAGKLGAFTNFVGAGIGTWYAIDAFKTAANTQGDERIDAIVSGSLAVAGTIISVVTGIASLVSATAGPIGVAIGLAISIAQGIYNAVRVTQSLRSAGISEGDLWRTGIAVFFGFPVPEDVQNKAAYNQTFAAYQAQMSKQFEQLQKNGIDKLVYSAGHTETSYGKVIGGISGRHDYYQLSSEQMARYNAHKPPYAPGHVFGQTPKPALVKALDNLNPDGATLIMLGNGYDMSQGDLNRRNIFQVSGWGRKHLFGGNKSDIFELLRWRHGEGNADNGRSEFIGGQGEDTFSVRNYFTSPPKGSHYSVNIDLTKSLGRTSHTYGFIIKDIEHLIGSDHNDQFIGNAKDNTLTGFAGNDKLVGNEGNDHLAGGEGNDLLEGGKGHDSYIIQMQDIIAADSIDIINNFDNHYQKNWQELYDDYYASAKSLRDRGISYLSNDWQHTIDFQAKHHANYHTQHPQTNLPTSPTTDFLITNLKTLTAKKSSKDDDLILQVNTGWIVSQRIQHYITVLLKSALSSATFKQEAQQIIEQQLMKHNLSTYYVQDWINKFTSNSSTAEYLATFAEIRSFLTSQTKDKTQIATIKHYFKSRAYQHISLMDILGNQYNFSVNSHKATTSEPRENNPTIVVDSLLLSHTNLKNITRVDLNQHTLQFDQQAVQSMLSQQINHVKGSQVSDIIKGNQQSNMLVGGAGVDQLYGEAGDDILVLGEEGGLAIGGQGADTYQITTNDGRSIIDTRASDEHMDTIHLISGQNNLFKIDSLKKQVINAHYGNTQLTIKHALKNQQNLALIVSNSQSINEGERHYTLNKQGEISLKLLDLSHASSTHYTLDLTQNQYTWHQSGKQGNVKFSHYSAFSKSNTFTESPLVIRLSDHADSIKLNHGVFMIEGGLGNDNYTLDNTYTTLMLNSQKTDGSLDTIHWRSLDLKHLSIQRNKQSLILQNAAHEQQAIILKGWFNTKQNIVIEDRQGKHHQVSQLAHAISSMPAEHDDSLTSTNNISHVNNDVLTANAVINRLS</sequence>
<dbReference type="EMBL" id="NDXW01000001">
    <property type="protein sequence ID" value="RDH44970.1"/>
    <property type="molecule type" value="Genomic_DNA"/>
</dbReference>
<gene>
    <name evidence="2" type="ORF">B9G39_16855</name>
</gene>
<reference evidence="2 3" key="1">
    <citation type="submission" date="2017-04" db="EMBL/GenBank/DDBJ databases">
        <title>Draft genome sequence of Zooshikella ganghwensis VG4 isolated from Red Sea sediments.</title>
        <authorList>
            <person name="Rehman Z."/>
            <person name="Alam I."/>
            <person name="Kamau A."/>
            <person name="Bajic V."/>
            <person name="Leiknes T."/>
        </authorList>
    </citation>
    <scope>NUCLEOTIDE SEQUENCE [LARGE SCALE GENOMIC DNA]</scope>
    <source>
        <strain evidence="2 3">VG4</strain>
    </source>
</reference>
<evidence type="ECO:0000313" key="3">
    <source>
        <dbReference type="Proteomes" id="UP000257039"/>
    </source>
</evidence>
<name>A0A4P9VSI5_9GAMM</name>
<proteinExistence type="predicted"/>
<dbReference type="PRINTS" id="PR00313">
    <property type="entry name" value="CABNDNGRPT"/>
</dbReference>